<dbReference type="AlphaFoldDB" id="A0A511HHV8"/>
<sequence length="55" mass="5916">MKDHVLRQGAPLHLTRAGPVVVQTLSASHFCLARRASVRAPCTPPAAQAWTRANV</sequence>
<comment type="caution">
    <text evidence="1">The sequence shown here is derived from an EMBL/GenBank/DDBJ whole genome shotgun (WGS) entry which is preliminary data.</text>
</comment>
<dbReference type="EMBL" id="BJVY01000029">
    <property type="protein sequence ID" value="GEL72974.1"/>
    <property type="molecule type" value="Genomic_DNA"/>
</dbReference>
<evidence type="ECO:0000313" key="2">
    <source>
        <dbReference type="Proteomes" id="UP000321224"/>
    </source>
</evidence>
<accession>A0A511HHV8</accession>
<organism evidence="1 2">
    <name type="scientific">Myxococcus virescens</name>
    <dbReference type="NCBI Taxonomy" id="83456"/>
    <lineage>
        <taxon>Bacteria</taxon>
        <taxon>Pseudomonadati</taxon>
        <taxon>Myxococcota</taxon>
        <taxon>Myxococcia</taxon>
        <taxon>Myxococcales</taxon>
        <taxon>Cystobacterineae</taxon>
        <taxon>Myxococcaceae</taxon>
        <taxon>Myxococcus</taxon>
    </lineage>
</organism>
<dbReference type="Proteomes" id="UP000321224">
    <property type="component" value="Unassembled WGS sequence"/>
</dbReference>
<reference evidence="1 2" key="1">
    <citation type="submission" date="2019-07" db="EMBL/GenBank/DDBJ databases">
        <title>Whole genome shotgun sequence of Myxococcus virescens NBRC 100334.</title>
        <authorList>
            <person name="Hosoyama A."/>
            <person name="Uohara A."/>
            <person name="Ohji S."/>
            <person name="Ichikawa N."/>
        </authorList>
    </citation>
    <scope>NUCLEOTIDE SEQUENCE [LARGE SCALE GENOMIC DNA]</scope>
    <source>
        <strain evidence="1 2">NBRC 100334</strain>
    </source>
</reference>
<evidence type="ECO:0000313" key="1">
    <source>
        <dbReference type="EMBL" id="GEL72974.1"/>
    </source>
</evidence>
<gene>
    <name evidence="1" type="ORF">MVI01_47580</name>
</gene>
<protein>
    <submittedName>
        <fullName evidence="1">Uncharacterized protein</fullName>
    </submittedName>
</protein>
<name>A0A511HHV8_9BACT</name>
<proteinExistence type="predicted"/>